<evidence type="ECO:0000313" key="1">
    <source>
        <dbReference type="EMBL" id="MEL5996098.1"/>
    </source>
</evidence>
<organism evidence="1 2">
    <name type="scientific">Hymenobacter segetis</name>
    <dbReference type="NCBI Taxonomy" id="2025509"/>
    <lineage>
        <taxon>Bacteria</taxon>
        <taxon>Pseudomonadati</taxon>
        <taxon>Bacteroidota</taxon>
        <taxon>Cytophagia</taxon>
        <taxon>Cytophagales</taxon>
        <taxon>Hymenobacteraceae</taxon>
        <taxon>Hymenobacter</taxon>
    </lineage>
</organism>
<dbReference type="RefSeq" id="WP_342300328.1">
    <property type="nucleotide sequence ID" value="NZ_JBCEVZ010000057.1"/>
</dbReference>
<dbReference type="Proteomes" id="UP001479606">
    <property type="component" value="Unassembled WGS sequence"/>
</dbReference>
<reference evidence="1 2" key="1">
    <citation type="journal article" date="2018" name="Arch. Microbiol.">
        <title>Hymenobacter segetis sp. nov., isolated from soil.</title>
        <authorList>
            <person name="Ten L.N."/>
            <person name="Lim S.J."/>
            <person name="Kim B.O."/>
            <person name="Kang I.K."/>
            <person name="Jung H.Y."/>
        </authorList>
    </citation>
    <scope>NUCLEOTIDE SEQUENCE [LARGE SCALE GENOMIC DNA]</scope>
    <source>
        <strain evidence="1 2">S7-3-11</strain>
    </source>
</reference>
<accession>A0ABU9M1N8</accession>
<name>A0ABU9M1N8_9BACT</name>
<gene>
    <name evidence="1" type="ORF">AAFH49_17915</name>
</gene>
<evidence type="ECO:0000313" key="2">
    <source>
        <dbReference type="Proteomes" id="UP001479606"/>
    </source>
</evidence>
<keyword evidence="2" id="KW-1185">Reference proteome</keyword>
<comment type="caution">
    <text evidence="1">The sequence shown here is derived from an EMBL/GenBank/DDBJ whole genome shotgun (WGS) entry which is preliminary data.</text>
</comment>
<evidence type="ECO:0008006" key="3">
    <source>
        <dbReference type="Google" id="ProtNLM"/>
    </source>
</evidence>
<sequence length="92" mass="10602">MKNTAHRLPHKLAGHTQANLTGLSAKYVRKLEKPLANILRKLSRKFTKLLDKYSEARNRKARKATREAARFLVKRLYKTFERRGAGLALRSA</sequence>
<protein>
    <recommendedName>
        <fullName evidence="3">Transposase</fullName>
    </recommendedName>
</protein>
<dbReference type="EMBL" id="JBCEVZ010000057">
    <property type="protein sequence ID" value="MEL5996098.1"/>
    <property type="molecule type" value="Genomic_DNA"/>
</dbReference>
<proteinExistence type="predicted"/>